<dbReference type="Proteomes" id="UP000734854">
    <property type="component" value="Unassembled WGS sequence"/>
</dbReference>
<sequence length="347" mass="38289">MTGHNARTSGGETKKKESSVSTCDNSKSMRFVDKSVHMFDQRNLTSGGVGAPVHKLDGHKWFLDKASIFRRAAEDGFLNIWDYEGNNGINFQTPCTCSNVEGSQGRLSSKQCVYSLLPLEASGLMMPQGGILNALYIYHSHDIPRGLLATTFLLGVFNYLSSFQIYSMPIFDSFEAGYRSRTNRPCLIWVRSGFRVFYGFISFFIEVALPFLSSLAGILGGLTLPQFVGIMESKTWIWNRKSTGNNIKKGKTLELEKSVENLNEQLSSVCSESNAKDDLLAKQAKVAEETISATSKPRCGLLAKCRQQQATLASMQATTWLAVLARLASLAPGKVYKETLSGIKRAE</sequence>
<keyword evidence="3" id="KW-0472">Membrane</keyword>
<proteinExistence type="predicted"/>
<feature type="region of interest" description="Disordered" evidence="2">
    <location>
        <begin position="1"/>
        <end position="26"/>
    </location>
</feature>
<accession>A0A8J5LRQ6</accession>
<gene>
    <name evidence="4" type="ORF">ZIOFF_000950</name>
</gene>
<evidence type="ECO:0000313" key="4">
    <source>
        <dbReference type="EMBL" id="KAG6535919.1"/>
    </source>
</evidence>
<evidence type="ECO:0000313" key="5">
    <source>
        <dbReference type="Proteomes" id="UP000734854"/>
    </source>
</evidence>
<keyword evidence="5" id="KW-1185">Reference proteome</keyword>
<evidence type="ECO:0000256" key="3">
    <source>
        <dbReference type="SAM" id="Phobius"/>
    </source>
</evidence>
<comment type="caution">
    <text evidence="4">The sequence shown here is derived from an EMBL/GenBank/DDBJ whole genome shotgun (WGS) entry which is preliminary data.</text>
</comment>
<dbReference type="PANTHER" id="PTHR48017">
    <property type="entry name" value="OS05G0424000 PROTEIN-RELATED"/>
    <property type="match status" value="1"/>
</dbReference>
<feature type="compositionally biased region" description="Polar residues" evidence="2">
    <location>
        <begin position="1"/>
        <end position="11"/>
    </location>
</feature>
<name>A0A8J5LRQ6_ZINOF</name>
<protein>
    <submittedName>
        <fullName evidence="4">Uncharacterized protein</fullName>
    </submittedName>
</protein>
<dbReference type="EMBL" id="JACMSC010000001">
    <property type="protein sequence ID" value="KAG6535919.1"/>
    <property type="molecule type" value="Genomic_DNA"/>
</dbReference>
<keyword evidence="3" id="KW-1133">Transmembrane helix</keyword>
<keyword evidence="3" id="KW-0812">Transmembrane</keyword>
<reference evidence="4 5" key="1">
    <citation type="submission" date="2020-08" db="EMBL/GenBank/DDBJ databases">
        <title>Plant Genome Project.</title>
        <authorList>
            <person name="Zhang R.-G."/>
        </authorList>
    </citation>
    <scope>NUCLEOTIDE SEQUENCE [LARGE SCALE GENOMIC DNA]</scope>
    <source>
        <tissue evidence="4">Rhizome</tissue>
    </source>
</reference>
<organism evidence="4 5">
    <name type="scientific">Zingiber officinale</name>
    <name type="common">Ginger</name>
    <name type="synonym">Amomum zingiber</name>
    <dbReference type="NCBI Taxonomy" id="94328"/>
    <lineage>
        <taxon>Eukaryota</taxon>
        <taxon>Viridiplantae</taxon>
        <taxon>Streptophyta</taxon>
        <taxon>Embryophyta</taxon>
        <taxon>Tracheophyta</taxon>
        <taxon>Spermatophyta</taxon>
        <taxon>Magnoliopsida</taxon>
        <taxon>Liliopsida</taxon>
        <taxon>Zingiberales</taxon>
        <taxon>Zingiberaceae</taxon>
        <taxon>Zingiber</taxon>
    </lineage>
</organism>
<feature type="transmembrane region" description="Helical" evidence="3">
    <location>
        <begin position="146"/>
        <end position="166"/>
    </location>
</feature>
<evidence type="ECO:0000256" key="1">
    <source>
        <dbReference type="ARBA" id="ARBA00022448"/>
    </source>
</evidence>
<evidence type="ECO:0000256" key="2">
    <source>
        <dbReference type="SAM" id="MobiDB-lite"/>
    </source>
</evidence>
<keyword evidence="1" id="KW-0813">Transport</keyword>
<dbReference type="AlphaFoldDB" id="A0A8J5LRQ6"/>
<feature type="transmembrane region" description="Helical" evidence="3">
    <location>
        <begin position="211"/>
        <end position="231"/>
    </location>
</feature>